<keyword evidence="1" id="KW-0812">Transmembrane</keyword>
<dbReference type="AlphaFoldDB" id="A0A921JGN3"/>
<gene>
    <name evidence="2" type="ORF">K8W01_17705</name>
</gene>
<protein>
    <submittedName>
        <fullName evidence="2">Uncharacterized protein</fullName>
    </submittedName>
</protein>
<reference evidence="2" key="1">
    <citation type="journal article" date="2021" name="PeerJ">
        <title>Extensive microbial diversity within the chicken gut microbiome revealed by metagenomics and culture.</title>
        <authorList>
            <person name="Gilroy R."/>
            <person name="Ravi A."/>
            <person name="Getino M."/>
            <person name="Pursley I."/>
            <person name="Horton D.L."/>
            <person name="Alikhan N.F."/>
            <person name="Baker D."/>
            <person name="Gharbi K."/>
            <person name="Hall N."/>
            <person name="Watson M."/>
            <person name="Adriaenssens E.M."/>
            <person name="Foster-Nyarko E."/>
            <person name="Jarju S."/>
            <person name="Secka A."/>
            <person name="Antonio M."/>
            <person name="Oren A."/>
            <person name="Chaudhuri R.R."/>
            <person name="La Ragione R."/>
            <person name="Hildebrand F."/>
            <person name="Pallen M.J."/>
        </authorList>
    </citation>
    <scope>NUCLEOTIDE SEQUENCE</scope>
    <source>
        <strain evidence="2">316</strain>
    </source>
</reference>
<keyword evidence="1" id="KW-0472">Membrane</keyword>
<comment type="caution">
    <text evidence="2">The sequence shown here is derived from an EMBL/GenBank/DDBJ whole genome shotgun (WGS) entry which is preliminary data.</text>
</comment>
<evidence type="ECO:0000313" key="3">
    <source>
        <dbReference type="Proteomes" id="UP000742631"/>
    </source>
</evidence>
<accession>A0A921JGN3</accession>
<feature type="transmembrane region" description="Helical" evidence="1">
    <location>
        <begin position="53"/>
        <end position="72"/>
    </location>
</feature>
<evidence type="ECO:0000313" key="2">
    <source>
        <dbReference type="EMBL" id="HJE25492.1"/>
    </source>
</evidence>
<proteinExistence type="predicted"/>
<keyword evidence="1" id="KW-1133">Transmembrane helix</keyword>
<evidence type="ECO:0000256" key="1">
    <source>
        <dbReference type="SAM" id="Phobius"/>
    </source>
</evidence>
<dbReference type="Proteomes" id="UP000742631">
    <property type="component" value="Unassembled WGS sequence"/>
</dbReference>
<reference evidence="2" key="2">
    <citation type="submission" date="2021-09" db="EMBL/GenBank/DDBJ databases">
        <authorList>
            <person name="Gilroy R."/>
        </authorList>
    </citation>
    <scope>NUCLEOTIDE SEQUENCE</scope>
    <source>
        <strain evidence="2">316</strain>
    </source>
</reference>
<name>A0A921JGN3_9HYPH</name>
<organism evidence="2 3">
    <name type="scientific">Methylorubrum populi</name>
    <dbReference type="NCBI Taxonomy" id="223967"/>
    <lineage>
        <taxon>Bacteria</taxon>
        <taxon>Pseudomonadati</taxon>
        <taxon>Pseudomonadota</taxon>
        <taxon>Alphaproteobacteria</taxon>
        <taxon>Hyphomicrobiales</taxon>
        <taxon>Methylobacteriaceae</taxon>
        <taxon>Methylorubrum</taxon>
    </lineage>
</organism>
<sequence length="76" mass="8478">MLSFAMPICRRPIASTFRPPREQAVVRLSHYVIHTRSAPRAANDNRRSRMAPVWPWAMAVAAAPAVTAALILTRLI</sequence>
<dbReference type="EMBL" id="DYYG01000054">
    <property type="protein sequence ID" value="HJE25492.1"/>
    <property type="molecule type" value="Genomic_DNA"/>
</dbReference>